<keyword evidence="3" id="KW-1134">Transmembrane beta strand</keyword>
<keyword evidence="2 3" id="KW-0732">Signal</keyword>
<dbReference type="Gene3D" id="1.20.1600.10">
    <property type="entry name" value="Outer membrane efflux proteins (OEP)"/>
    <property type="match status" value="1"/>
</dbReference>
<keyword evidence="3" id="KW-0472">Membrane</keyword>
<evidence type="ECO:0000256" key="2">
    <source>
        <dbReference type="ARBA" id="ARBA00022729"/>
    </source>
</evidence>
<dbReference type="InterPro" id="IPR010131">
    <property type="entry name" value="MdtP/NodT-like"/>
</dbReference>
<organism evidence="4 5">
    <name type="scientific">Ramlibacter agri</name>
    <dbReference type="NCBI Taxonomy" id="2728837"/>
    <lineage>
        <taxon>Bacteria</taxon>
        <taxon>Pseudomonadati</taxon>
        <taxon>Pseudomonadota</taxon>
        <taxon>Betaproteobacteria</taxon>
        <taxon>Burkholderiales</taxon>
        <taxon>Comamonadaceae</taxon>
        <taxon>Ramlibacter</taxon>
    </lineage>
</organism>
<keyword evidence="5" id="KW-1185">Reference proteome</keyword>
<protein>
    <submittedName>
        <fullName evidence="4">Efflux transporter outer membrane subunit</fullName>
    </submittedName>
</protein>
<accession>A0A848HAA4</accession>
<comment type="caution">
    <text evidence="4">The sequence shown here is derived from an EMBL/GenBank/DDBJ whole genome shotgun (WGS) entry which is preliminary data.</text>
</comment>
<comment type="similarity">
    <text evidence="1 3">Belongs to the outer membrane factor (OMF) (TC 1.B.17) family.</text>
</comment>
<evidence type="ECO:0000313" key="5">
    <source>
        <dbReference type="Proteomes" id="UP000541185"/>
    </source>
</evidence>
<dbReference type="PANTHER" id="PTHR30203:SF25">
    <property type="entry name" value="OUTER MEMBRANE PROTEIN-RELATED"/>
    <property type="match status" value="1"/>
</dbReference>
<evidence type="ECO:0000256" key="3">
    <source>
        <dbReference type="RuleBase" id="RU362097"/>
    </source>
</evidence>
<comment type="subcellular location">
    <subcellularLocation>
        <location evidence="3">Cell membrane</location>
        <topology evidence="3">Lipid-anchor</topology>
    </subcellularLocation>
</comment>
<dbReference type="PROSITE" id="PS51257">
    <property type="entry name" value="PROKAR_LIPOPROTEIN"/>
    <property type="match status" value="1"/>
</dbReference>
<evidence type="ECO:0000256" key="1">
    <source>
        <dbReference type="ARBA" id="ARBA00007613"/>
    </source>
</evidence>
<reference evidence="4 5" key="1">
    <citation type="submission" date="2020-04" db="EMBL/GenBank/DDBJ databases">
        <title>Ramlibacter sp. G-1-2-2 isolated from soil.</title>
        <authorList>
            <person name="Dahal R.H."/>
        </authorList>
    </citation>
    <scope>NUCLEOTIDE SEQUENCE [LARGE SCALE GENOMIC DNA]</scope>
    <source>
        <strain evidence="4 5">G-1-2-2</strain>
    </source>
</reference>
<keyword evidence="3" id="KW-0564">Palmitate</keyword>
<evidence type="ECO:0000313" key="4">
    <source>
        <dbReference type="EMBL" id="NML47715.1"/>
    </source>
</evidence>
<keyword evidence="3" id="KW-0449">Lipoprotein</keyword>
<proteinExistence type="inferred from homology"/>
<dbReference type="GO" id="GO:0015562">
    <property type="term" value="F:efflux transmembrane transporter activity"/>
    <property type="evidence" value="ECO:0007669"/>
    <property type="project" value="InterPro"/>
</dbReference>
<dbReference type="AlphaFoldDB" id="A0A848HAA4"/>
<feature type="signal peptide" evidence="3">
    <location>
        <begin position="1"/>
        <end position="22"/>
    </location>
</feature>
<feature type="chain" id="PRO_5033095504" evidence="3">
    <location>
        <begin position="23"/>
        <end position="490"/>
    </location>
</feature>
<dbReference type="PANTHER" id="PTHR30203">
    <property type="entry name" value="OUTER MEMBRANE CATION EFFLUX PROTEIN"/>
    <property type="match status" value="1"/>
</dbReference>
<dbReference type="Gene3D" id="2.20.200.10">
    <property type="entry name" value="Outer membrane efflux proteins (OEP)"/>
    <property type="match status" value="1"/>
</dbReference>
<dbReference type="NCBIfam" id="TIGR01845">
    <property type="entry name" value="outer_NodT"/>
    <property type="match status" value="1"/>
</dbReference>
<dbReference type="EMBL" id="JABBFX010000003">
    <property type="protein sequence ID" value="NML47715.1"/>
    <property type="molecule type" value="Genomic_DNA"/>
</dbReference>
<dbReference type="PROSITE" id="PS00306">
    <property type="entry name" value="CASEIN_ALPHA_BETA"/>
    <property type="match status" value="1"/>
</dbReference>
<dbReference type="RefSeq" id="WP_169421977.1">
    <property type="nucleotide sequence ID" value="NZ_JABBFX010000003.1"/>
</dbReference>
<dbReference type="InterPro" id="IPR003423">
    <property type="entry name" value="OMP_efflux"/>
</dbReference>
<dbReference type="Pfam" id="PF02321">
    <property type="entry name" value="OEP"/>
    <property type="match status" value="2"/>
</dbReference>
<dbReference type="InterPro" id="IPR031305">
    <property type="entry name" value="Casein_CS"/>
</dbReference>
<sequence length="490" mass="53253">MTKLLRPCLLALAVAGCTTVGPDFVPPPAAAPDDWTSWRSADPSLAAPVGQALPADWWRAFEDPVLDQLEQRAFAANPDLRTAALHFAQARVQRGVTEAQSGPQVNLSAAVSRQRQSENAAGSRLLRAIAGDNAQPLIEFISEPFTLYQAGFDASWEPDLWGRVRRSLEAADADIERQAALLDLARLSVASEVAQNYFELRTTQRQIRLARADVAALQERVGLLQARVRAGVVDQLDLERQRAELEGLQAQVPPLLAQEGASANRIALLLGEHPGALRAELQPPAQDTRAALPDLGAGLPAEVARRRPDIRAAEARLHNATASIGVAQADLYPSIRIGAHAGLESYLGGAFTDWASRTWSIAPSLDLPLFDRGRRRGVVQLRELQQQEAAIAWQRTVLQAWQEIDDALSGYAAERQQEQGLAARARSARQAWELVQARYDAGAVDFTAVLDAQRGWLQARRDLVASQGRLGTRFVAVNKAVGNVPPASRE</sequence>
<gene>
    <name evidence="4" type="ORF">HHL11_28455</name>
</gene>
<name>A0A848HAA4_9BURK</name>
<keyword evidence="3" id="KW-0812">Transmembrane</keyword>
<dbReference type="SUPFAM" id="SSF56954">
    <property type="entry name" value="Outer membrane efflux proteins (OEP)"/>
    <property type="match status" value="1"/>
</dbReference>
<dbReference type="GO" id="GO:0005886">
    <property type="term" value="C:plasma membrane"/>
    <property type="evidence" value="ECO:0007669"/>
    <property type="project" value="UniProtKB-SubCell"/>
</dbReference>
<dbReference type="Proteomes" id="UP000541185">
    <property type="component" value="Unassembled WGS sequence"/>
</dbReference>